<evidence type="ECO:0000256" key="1">
    <source>
        <dbReference type="ARBA" id="ARBA00022741"/>
    </source>
</evidence>
<dbReference type="OrthoDB" id="9763310at2"/>
<dbReference type="Pfam" id="PF00271">
    <property type="entry name" value="Helicase_C"/>
    <property type="match status" value="1"/>
</dbReference>
<dbReference type="Proteomes" id="UP000234239">
    <property type="component" value="Unassembled WGS sequence"/>
</dbReference>
<evidence type="ECO:0000313" key="9">
    <source>
        <dbReference type="Proteomes" id="UP000234239"/>
    </source>
</evidence>
<dbReference type="InterPro" id="IPR011545">
    <property type="entry name" value="DEAD/DEAH_box_helicase_dom"/>
</dbReference>
<dbReference type="SUPFAM" id="SSF52540">
    <property type="entry name" value="P-loop containing nucleoside triphosphate hydrolases"/>
    <property type="match status" value="1"/>
</dbReference>
<dbReference type="GO" id="GO:0016787">
    <property type="term" value="F:hydrolase activity"/>
    <property type="evidence" value="ECO:0007669"/>
    <property type="project" value="UniProtKB-KW"/>
</dbReference>
<sequence length="529" mass="59797">MRKKPQKTLQLSKTSMGTKHFGSTGSGRLLILKQKGGTSLVRDFKQELQTYFGLDTFKPGQLEALEALETGKQVMALMPTGGGKSLIYQLFAQGKSGLTVIVSPLIALMQDQLAQLQLGGFKGAMALNSALSPQAFNQALTQLGDYRFLFLSPEMIQQGRVKDRLRQLAIDLFVVDEAHCILQWGVDFRPEYSQLKALRQDLGRPLTLALTATASPAELGTIQSYLFDPEERVKTVKLPLDRPNIFYDCELLDAADKFEFLGQKLSHLPKPGIVYVHQKAELEALSQTFRAQGLNVAAYHADLPDSQRFAIQEQFLNHSLDVIFATSAFGMGINQADLRFVIHYHLPFSLNELSQESGRAGRDRKQAYHLILVDQEEKRRMLYFRQHPEEEADNFLALLAHSFKLTDRQISQLSHGLDQGVSARLDFYRFHFNDFDQAKAHYQAYIKKNQAALDHLLALVEGETCLRQGLLDYFQSEEEGEKPAFCCSRCQPNFESLAPWQAYLTSGQAAKKAGRPNWQERLDQLFNRK</sequence>
<dbReference type="GO" id="GO:0003676">
    <property type="term" value="F:nucleic acid binding"/>
    <property type="evidence" value="ECO:0007669"/>
    <property type="project" value="InterPro"/>
</dbReference>
<proteinExistence type="predicted"/>
<dbReference type="GO" id="GO:0005737">
    <property type="term" value="C:cytoplasm"/>
    <property type="evidence" value="ECO:0007669"/>
    <property type="project" value="TreeGrafter"/>
</dbReference>
<protein>
    <submittedName>
        <fullName evidence="8">ATP-dependent DNA helicase RecQ</fullName>
    </submittedName>
</protein>
<accession>A0A2I1MK46</accession>
<evidence type="ECO:0000256" key="2">
    <source>
        <dbReference type="ARBA" id="ARBA00022801"/>
    </source>
</evidence>
<organism evidence="8 9">
    <name type="scientific">Aerococcus sanguinicola</name>
    <dbReference type="NCBI Taxonomy" id="119206"/>
    <lineage>
        <taxon>Bacteria</taxon>
        <taxon>Bacillati</taxon>
        <taxon>Bacillota</taxon>
        <taxon>Bacilli</taxon>
        <taxon>Lactobacillales</taxon>
        <taxon>Aerococcaceae</taxon>
        <taxon>Aerococcus</taxon>
    </lineage>
</organism>
<dbReference type="InterPro" id="IPR001650">
    <property type="entry name" value="Helicase_C-like"/>
</dbReference>
<dbReference type="PROSITE" id="PS51192">
    <property type="entry name" value="HELICASE_ATP_BIND_1"/>
    <property type="match status" value="1"/>
</dbReference>
<dbReference type="Gene3D" id="3.40.50.300">
    <property type="entry name" value="P-loop containing nucleotide triphosphate hydrolases"/>
    <property type="match status" value="2"/>
</dbReference>
<keyword evidence="2" id="KW-0378">Hydrolase</keyword>
<dbReference type="CDD" id="cd17920">
    <property type="entry name" value="DEXHc_RecQ"/>
    <property type="match status" value="1"/>
</dbReference>
<keyword evidence="4" id="KW-0067">ATP-binding</keyword>
<reference evidence="8 9" key="1">
    <citation type="submission" date="2017-12" db="EMBL/GenBank/DDBJ databases">
        <title>Phylogenetic diversity of female urinary microbiome.</title>
        <authorList>
            <person name="Thomas-White K."/>
            <person name="Wolfe A.J."/>
        </authorList>
    </citation>
    <scope>NUCLEOTIDE SEQUENCE [LARGE SCALE GENOMIC DNA]</scope>
    <source>
        <strain evidence="8 9">UMB0139</strain>
    </source>
</reference>
<evidence type="ECO:0000259" key="7">
    <source>
        <dbReference type="PROSITE" id="PS51194"/>
    </source>
</evidence>
<dbReference type="InterPro" id="IPR014001">
    <property type="entry name" value="Helicase_ATP-bd"/>
</dbReference>
<evidence type="ECO:0000256" key="3">
    <source>
        <dbReference type="ARBA" id="ARBA00022806"/>
    </source>
</evidence>
<dbReference type="AlphaFoldDB" id="A0A2I1MK46"/>
<evidence type="ECO:0000256" key="4">
    <source>
        <dbReference type="ARBA" id="ARBA00022840"/>
    </source>
</evidence>
<dbReference type="Pfam" id="PF00270">
    <property type="entry name" value="DEAD"/>
    <property type="match status" value="1"/>
</dbReference>
<dbReference type="SMART" id="SM00490">
    <property type="entry name" value="HELICc"/>
    <property type="match status" value="1"/>
</dbReference>
<dbReference type="GO" id="GO:0005524">
    <property type="term" value="F:ATP binding"/>
    <property type="evidence" value="ECO:0007669"/>
    <property type="project" value="UniProtKB-KW"/>
</dbReference>
<comment type="caution">
    <text evidence="8">The sequence shown here is derived from an EMBL/GenBank/DDBJ whole genome shotgun (WGS) entry which is preliminary data.</text>
</comment>
<gene>
    <name evidence="8" type="ORF">CYJ28_09775</name>
</gene>
<dbReference type="PROSITE" id="PS51194">
    <property type="entry name" value="HELICASE_CTER"/>
    <property type="match status" value="1"/>
</dbReference>
<dbReference type="GO" id="GO:0009378">
    <property type="term" value="F:four-way junction helicase activity"/>
    <property type="evidence" value="ECO:0007669"/>
    <property type="project" value="TreeGrafter"/>
</dbReference>
<evidence type="ECO:0000313" key="8">
    <source>
        <dbReference type="EMBL" id="PKZ20495.1"/>
    </source>
</evidence>
<dbReference type="PANTHER" id="PTHR13710:SF84">
    <property type="entry name" value="ATP-DEPENDENT DNA HELICASE RECS-RELATED"/>
    <property type="match status" value="1"/>
</dbReference>
<dbReference type="InterPro" id="IPR027417">
    <property type="entry name" value="P-loop_NTPase"/>
</dbReference>
<feature type="region of interest" description="Disordered" evidence="5">
    <location>
        <begin position="1"/>
        <end position="20"/>
    </location>
</feature>
<name>A0A2I1MK46_9LACT</name>
<feature type="domain" description="Helicase ATP-binding" evidence="6">
    <location>
        <begin position="65"/>
        <end position="232"/>
    </location>
</feature>
<dbReference type="SMART" id="SM00487">
    <property type="entry name" value="DEXDc"/>
    <property type="match status" value="1"/>
</dbReference>
<evidence type="ECO:0000259" key="6">
    <source>
        <dbReference type="PROSITE" id="PS51192"/>
    </source>
</evidence>
<dbReference type="GO" id="GO:0006310">
    <property type="term" value="P:DNA recombination"/>
    <property type="evidence" value="ECO:0007669"/>
    <property type="project" value="InterPro"/>
</dbReference>
<dbReference type="PANTHER" id="PTHR13710">
    <property type="entry name" value="DNA HELICASE RECQ FAMILY MEMBER"/>
    <property type="match status" value="1"/>
</dbReference>
<dbReference type="GO" id="GO:0030894">
    <property type="term" value="C:replisome"/>
    <property type="evidence" value="ECO:0007669"/>
    <property type="project" value="TreeGrafter"/>
</dbReference>
<dbReference type="GO" id="GO:0006281">
    <property type="term" value="P:DNA repair"/>
    <property type="evidence" value="ECO:0007669"/>
    <property type="project" value="TreeGrafter"/>
</dbReference>
<keyword evidence="3 8" id="KW-0347">Helicase</keyword>
<dbReference type="NCBIfam" id="TIGR00614">
    <property type="entry name" value="recQ_fam"/>
    <property type="match status" value="1"/>
</dbReference>
<dbReference type="EMBL" id="PKGY01000008">
    <property type="protein sequence ID" value="PKZ20495.1"/>
    <property type="molecule type" value="Genomic_DNA"/>
</dbReference>
<dbReference type="GO" id="GO:0043590">
    <property type="term" value="C:bacterial nucleoid"/>
    <property type="evidence" value="ECO:0007669"/>
    <property type="project" value="TreeGrafter"/>
</dbReference>
<evidence type="ECO:0000256" key="5">
    <source>
        <dbReference type="SAM" id="MobiDB-lite"/>
    </source>
</evidence>
<feature type="domain" description="Helicase C-terminal" evidence="7">
    <location>
        <begin position="253"/>
        <end position="411"/>
    </location>
</feature>
<keyword evidence="1" id="KW-0547">Nucleotide-binding</keyword>
<dbReference type="InterPro" id="IPR004589">
    <property type="entry name" value="DNA_helicase_ATP-dep_RecQ"/>
</dbReference>
<feature type="compositionally biased region" description="Polar residues" evidence="5">
    <location>
        <begin position="7"/>
        <end position="20"/>
    </location>
</feature>
<dbReference type="GO" id="GO:0043138">
    <property type="term" value="F:3'-5' DNA helicase activity"/>
    <property type="evidence" value="ECO:0007669"/>
    <property type="project" value="TreeGrafter"/>
</dbReference>